<dbReference type="AlphaFoldDB" id="A0A4S1CLM1"/>
<organism evidence="1 2">
    <name type="scientific">Geomonas terrae</name>
    <dbReference type="NCBI Taxonomy" id="2562681"/>
    <lineage>
        <taxon>Bacteria</taxon>
        <taxon>Pseudomonadati</taxon>
        <taxon>Thermodesulfobacteriota</taxon>
        <taxon>Desulfuromonadia</taxon>
        <taxon>Geobacterales</taxon>
        <taxon>Geobacteraceae</taxon>
        <taxon>Geomonas</taxon>
    </lineage>
</organism>
<reference evidence="1 2" key="1">
    <citation type="submission" date="2019-04" db="EMBL/GenBank/DDBJ databases">
        <title>Geobacter oryzae sp. nov., ferric-reducing bacteria isolated from paddy soil.</title>
        <authorList>
            <person name="Xu Z."/>
            <person name="Masuda Y."/>
            <person name="Itoh H."/>
            <person name="Senoo K."/>
        </authorList>
    </citation>
    <scope>NUCLEOTIDE SEQUENCE [LARGE SCALE GENOMIC DNA]</scope>
    <source>
        <strain evidence="1 2">Red111</strain>
    </source>
</reference>
<name>A0A4S1CLM1_9BACT</name>
<protein>
    <submittedName>
        <fullName evidence="1">HEAT repeat domain-containing protein</fullName>
    </submittedName>
</protein>
<dbReference type="SUPFAM" id="SSF48371">
    <property type="entry name" value="ARM repeat"/>
    <property type="match status" value="1"/>
</dbReference>
<dbReference type="Proteomes" id="UP000306416">
    <property type="component" value="Unassembled WGS sequence"/>
</dbReference>
<accession>A0A4S1CLM1</accession>
<comment type="caution">
    <text evidence="1">The sequence shown here is derived from an EMBL/GenBank/DDBJ whole genome shotgun (WGS) entry which is preliminary data.</text>
</comment>
<evidence type="ECO:0000313" key="2">
    <source>
        <dbReference type="Proteomes" id="UP000306416"/>
    </source>
</evidence>
<dbReference type="Pfam" id="PF13646">
    <property type="entry name" value="HEAT_2"/>
    <property type="match status" value="1"/>
</dbReference>
<dbReference type="InterPro" id="IPR016024">
    <property type="entry name" value="ARM-type_fold"/>
</dbReference>
<dbReference type="Gene3D" id="1.25.10.10">
    <property type="entry name" value="Leucine-rich Repeat Variant"/>
    <property type="match status" value="1"/>
</dbReference>
<proteinExistence type="predicted"/>
<dbReference type="InterPro" id="IPR011989">
    <property type="entry name" value="ARM-like"/>
</dbReference>
<sequence>MQQSEKVDNSLKERRDILDLLGRLKGEGISIEEMEQIGRRFQEAGKRALRPLVRELWRENSGELIAKYAYILDFFDSEHWLDQLIQIALKRQDLAADGKAALMIALEGYGVDVGSAPFSDGKSGPGASSLGQQVQGAMQLGEEGMVTFLDDFLSHPPEVQQIVIRELYRSGDPHAPLMLQAMLWHPELEVVHAALQALGRIRDPQAAGVLQDFIAQCDQDLLPVADKALRRLRFLGVAVPPPREYLPFHAGYATPPDGDGYRSLLLSRWAGADTVSVLYMQVHERRGVLAAWGAGELTVENFLAEVEGFRLQDDLIEVAPEYLIDLIRDALHWSRDLCYLPADFYMRRGIFAGVDLSPAPLAERLTGLPAPRALSFQEGERLAQRLFEDPFFSGWYMAAQRVYDFAEDYRKGKDCEQVLEHFCAELITPELELIRERLLISADLMLHCGRDLTEVAKVVGLADSMVDNPLPAYLHPFLRRFALESMEIARESLERGDELPLRAVE</sequence>
<keyword evidence="2" id="KW-1185">Reference proteome</keyword>
<evidence type="ECO:0000313" key="1">
    <source>
        <dbReference type="EMBL" id="TGU74665.1"/>
    </source>
</evidence>
<gene>
    <name evidence="1" type="ORF">E4633_04165</name>
</gene>
<dbReference type="EMBL" id="SRSC01000001">
    <property type="protein sequence ID" value="TGU74665.1"/>
    <property type="molecule type" value="Genomic_DNA"/>
</dbReference>
<dbReference type="RefSeq" id="WP_135868991.1">
    <property type="nucleotide sequence ID" value="NZ_SRSC01000001.1"/>
</dbReference>